<name>A0A512NM58_9HYPH</name>
<comment type="subcellular location">
    <subcellularLocation>
        <location evidence="1">Cell envelope</location>
    </subcellularLocation>
</comment>
<evidence type="ECO:0000313" key="6">
    <source>
        <dbReference type="EMBL" id="GEP60027.1"/>
    </source>
</evidence>
<evidence type="ECO:0000256" key="1">
    <source>
        <dbReference type="ARBA" id="ARBA00004196"/>
    </source>
</evidence>
<comment type="similarity">
    <text evidence="2">Belongs to the bacterial solute-binding protein 2 family.</text>
</comment>
<keyword evidence="3 4" id="KW-0732">Signal</keyword>
<dbReference type="GO" id="GO:0030313">
    <property type="term" value="C:cell envelope"/>
    <property type="evidence" value="ECO:0007669"/>
    <property type="project" value="UniProtKB-SubCell"/>
</dbReference>
<dbReference type="InterPro" id="IPR028082">
    <property type="entry name" value="Peripla_BP_I"/>
</dbReference>
<dbReference type="PANTHER" id="PTHR46847">
    <property type="entry name" value="D-ALLOSE-BINDING PERIPLASMIC PROTEIN-RELATED"/>
    <property type="match status" value="1"/>
</dbReference>
<dbReference type="Pfam" id="PF13407">
    <property type="entry name" value="Peripla_BP_4"/>
    <property type="match status" value="1"/>
</dbReference>
<feature type="domain" description="Periplasmic binding protein" evidence="5">
    <location>
        <begin position="53"/>
        <end position="301"/>
    </location>
</feature>
<dbReference type="Gene3D" id="3.40.50.2300">
    <property type="match status" value="2"/>
</dbReference>
<proteinExistence type="inferred from homology"/>
<feature type="chain" id="PRO_5022141447" evidence="4">
    <location>
        <begin position="30"/>
        <end position="342"/>
    </location>
</feature>
<feature type="signal peptide" evidence="4">
    <location>
        <begin position="1"/>
        <end position="29"/>
    </location>
</feature>
<keyword evidence="7" id="KW-1185">Reference proteome</keyword>
<dbReference type="RefSeq" id="WP_147155399.1">
    <property type="nucleotide sequence ID" value="NZ_BKAJ01000147.1"/>
</dbReference>
<evidence type="ECO:0000259" key="5">
    <source>
        <dbReference type="Pfam" id="PF13407"/>
    </source>
</evidence>
<organism evidence="6 7">
    <name type="scientific">Reyranella soli</name>
    <dbReference type="NCBI Taxonomy" id="1230389"/>
    <lineage>
        <taxon>Bacteria</taxon>
        <taxon>Pseudomonadati</taxon>
        <taxon>Pseudomonadota</taxon>
        <taxon>Alphaproteobacteria</taxon>
        <taxon>Hyphomicrobiales</taxon>
        <taxon>Reyranellaceae</taxon>
        <taxon>Reyranella</taxon>
    </lineage>
</organism>
<dbReference type="PANTHER" id="PTHR46847:SF1">
    <property type="entry name" value="D-ALLOSE-BINDING PERIPLASMIC PROTEIN-RELATED"/>
    <property type="match status" value="1"/>
</dbReference>
<dbReference type="CDD" id="cd01536">
    <property type="entry name" value="PBP1_ABC_sugar_binding-like"/>
    <property type="match status" value="1"/>
</dbReference>
<reference evidence="6 7" key="1">
    <citation type="submission" date="2019-07" db="EMBL/GenBank/DDBJ databases">
        <title>Whole genome shotgun sequence of Reyranella soli NBRC 108950.</title>
        <authorList>
            <person name="Hosoyama A."/>
            <person name="Uohara A."/>
            <person name="Ohji S."/>
            <person name="Ichikawa N."/>
        </authorList>
    </citation>
    <scope>NUCLEOTIDE SEQUENCE [LARGE SCALE GENOMIC DNA]</scope>
    <source>
        <strain evidence="6 7">NBRC 108950</strain>
    </source>
</reference>
<evidence type="ECO:0000256" key="3">
    <source>
        <dbReference type="ARBA" id="ARBA00022729"/>
    </source>
</evidence>
<dbReference type="EMBL" id="BKAJ01000147">
    <property type="protein sequence ID" value="GEP60027.1"/>
    <property type="molecule type" value="Genomic_DNA"/>
</dbReference>
<gene>
    <name evidence="6" type="ORF">RSO01_71930</name>
</gene>
<comment type="caution">
    <text evidence="6">The sequence shown here is derived from an EMBL/GenBank/DDBJ whole genome shotgun (WGS) entry which is preliminary data.</text>
</comment>
<sequence length="342" mass="36013">MIKSSTLQWLGRLAGASALACAAGSPAFAQKGLDEPFQGPFKQALAGKTVAYVPVAMNFDLTEGWFAGVKRGLEPYGMKVVVRDANWSTNAGAQAVTTLISEKPAAIIVHNPDVQTYAKLLQRAEAEGIYIIQINMGSSYRTSAFVGANWIEIGERDTEAVVKACQGKSNKIAIVQGALSAAASAYTLKGVENVLAKYPEVKVVSSQAADWDAAKAKAITQTVLKQHPDLCGIVGFWDGMDIGTAAAVKEAGLTGKVFLATSGGGEQKGACDLVKSGAFDLDLSYDVPTQASDMVAIIKWLLSSGMKPGTSKGSIYTTLIPVTKDNAGIDGTCWKLEQLKKQ</sequence>
<dbReference type="OrthoDB" id="9804917at2"/>
<accession>A0A512NM58</accession>
<evidence type="ECO:0000256" key="2">
    <source>
        <dbReference type="ARBA" id="ARBA00007639"/>
    </source>
</evidence>
<evidence type="ECO:0000313" key="7">
    <source>
        <dbReference type="Proteomes" id="UP000321058"/>
    </source>
</evidence>
<dbReference type="AlphaFoldDB" id="A0A512NM58"/>
<dbReference type="InterPro" id="IPR025997">
    <property type="entry name" value="SBP_2_dom"/>
</dbReference>
<dbReference type="SUPFAM" id="SSF53822">
    <property type="entry name" value="Periplasmic binding protein-like I"/>
    <property type="match status" value="1"/>
</dbReference>
<evidence type="ECO:0000256" key="4">
    <source>
        <dbReference type="SAM" id="SignalP"/>
    </source>
</evidence>
<dbReference type="Proteomes" id="UP000321058">
    <property type="component" value="Unassembled WGS sequence"/>
</dbReference>
<protein>
    <submittedName>
        <fullName evidence="6">ABC transporter substrate-binding protein</fullName>
    </submittedName>
</protein>
<dbReference type="GO" id="GO:0030246">
    <property type="term" value="F:carbohydrate binding"/>
    <property type="evidence" value="ECO:0007669"/>
    <property type="project" value="UniProtKB-ARBA"/>
</dbReference>